<proteinExistence type="predicted"/>
<protein>
    <submittedName>
        <fullName evidence="1">Uncharacterized protein</fullName>
    </submittedName>
</protein>
<dbReference type="RefSeq" id="YP_009604077.1">
    <property type="nucleotide sequence ID" value="NC_041961.1"/>
</dbReference>
<dbReference type="KEGG" id="vg:40079967"/>
<name>A0A0U4JV53_9CAUD</name>
<keyword evidence="2" id="KW-1185">Reference proteome</keyword>
<gene>
    <name evidence="1" type="primary">52</name>
    <name evidence="1" type="ORF">TANK_52</name>
</gene>
<reference evidence="1 2" key="1">
    <citation type="submission" date="2015-11" db="EMBL/GenBank/DDBJ databases">
        <authorList>
            <person name="Menninger J.E."/>
            <person name="Lamey M.E."/>
            <person name="Lindemann J.M."/>
            <person name="Martynyuk T."/>
            <person name="Mele F.E."/>
            <person name="Nabua C.T."/>
            <person name="Napoli C.K."/>
            <person name="Santiago L.M."/>
            <person name="Sweetman A.T."/>
            <person name="Weinstein J.L."/>
            <person name="Barrett N.A."/>
            <person name="Buerkert T.R."/>
            <person name="Cautela J.A."/>
            <person name="Egan M.S."/>
            <person name="Erb J.E."/>
            <person name="Garrigan K.E."/>
            <person name="Hagan D.J."/>
            <person name="Hartwell M.C."/>
            <person name="Hyduchak K.M."/>
            <person name="Jacob A.E."/>
            <person name="DeNigris D.M."/>
            <person name="London S.C."/>
            <person name="King-Smith C."/>
            <person name="Lee-Soety J.Y."/>
            <person name="Bradley K.W."/>
            <person name="Asai D.J."/>
            <person name="Bowman C.A."/>
            <person name="Russell D.A."/>
            <person name="Pope W.H."/>
            <person name="Jacobs-Sera D."/>
            <person name="Hendrix R.W."/>
            <person name="Hatfull G.F."/>
        </authorList>
    </citation>
    <scope>NUCLEOTIDE SEQUENCE [LARGE SCALE GENOMIC DNA]</scope>
</reference>
<evidence type="ECO:0000313" key="2">
    <source>
        <dbReference type="Proteomes" id="UP000224284"/>
    </source>
</evidence>
<accession>A0A0U4JV53</accession>
<organism evidence="1 2">
    <name type="scientific">Arthrobacter phage Tank</name>
    <dbReference type="NCBI Taxonomy" id="1772319"/>
    <lineage>
        <taxon>Viruses</taxon>
        <taxon>Duplodnaviria</taxon>
        <taxon>Heunggongvirae</taxon>
        <taxon>Uroviricota</taxon>
        <taxon>Caudoviricetes</taxon>
        <taxon>Tankvirus</taxon>
        <taxon>Tankvirus tank</taxon>
    </lineage>
</organism>
<evidence type="ECO:0000313" key="1">
    <source>
        <dbReference type="EMBL" id="ALY10587.1"/>
    </source>
</evidence>
<dbReference type="GeneID" id="40079967"/>
<sequence>MVAEKTFSEGYYYTTTYCASMNDKGVCTLWMPMQNYVPDSYGYKVRDSNGDIHDVATTKGDWESHEVGDHFDNRTKQK</sequence>
<dbReference type="Proteomes" id="UP000224284">
    <property type="component" value="Segment"/>
</dbReference>
<dbReference type="EMBL" id="KU160669">
    <property type="protein sequence ID" value="ALY10587.1"/>
    <property type="molecule type" value="Genomic_DNA"/>
</dbReference>